<dbReference type="Proteomes" id="UP001500503">
    <property type="component" value="Unassembled WGS sequence"/>
</dbReference>
<proteinExistence type="predicted"/>
<feature type="compositionally biased region" description="Polar residues" evidence="1">
    <location>
        <begin position="67"/>
        <end position="82"/>
    </location>
</feature>
<organism evidence="2 3">
    <name type="scientific">Actinoallomurus oryzae</name>
    <dbReference type="NCBI Taxonomy" id="502180"/>
    <lineage>
        <taxon>Bacteria</taxon>
        <taxon>Bacillati</taxon>
        <taxon>Actinomycetota</taxon>
        <taxon>Actinomycetes</taxon>
        <taxon>Streptosporangiales</taxon>
        <taxon>Thermomonosporaceae</taxon>
        <taxon>Actinoallomurus</taxon>
    </lineage>
</organism>
<reference evidence="3" key="1">
    <citation type="journal article" date="2019" name="Int. J. Syst. Evol. Microbiol.">
        <title>The Global Catalogue of Microorganisms (GCM) 10K type strain sequencing project: providing services to taxonomists for standard genome sequencing and annotation.</title>
        <authorList>
            <consortium name="The Broad Institute Genomics Platform"/>
            <consortium name="The Broad Institute Genome Sequencing Center for Infectious Disease"/>
            <person name="Wu L."/>
            <person name="Ma J."/>
        </authorList>
    </citation>
    <scope>NUCLEOTIDE SEQUENCE [LARGE SCALE GENOMIC DNA]</scope>
    <source>
        <strain evidence="3">JCM 17933</strain>
    </source>
</reference>
<sequence length="136" mass="14847">MGTCKHPTAWVRIGLPHASRLAVIRRDVADLAGQPLGKEIVFVATSRADLTAAEISAHTRRRWGSRIWSTGPTSSGARMTSRPTAATAPEPWPPCPSWPSACSPSTAVLRESWRRGGRPLVEAAHQQARQGHQQRR</sequence>
<feature type="compositionally biased region" description="Low complexity" evidence="1">
    <location>
        <begin position="98"/>
        <end position="107"/>
    </location>
</feature>
<dbReference type="RefSeq" id="WP_345471965.1">
    <property type="nucleotide sequence ID" value="NZ_BAABHF010000046.1"/>
</dbReference>
<protein>
    <submittedName>
        <fullName evidence="2">Uncharacterized protein</fullName>
    </submittedName>
</protein>
<evidence type="ECO:0000256" key="1">
    <source>
        <dbReference type="SAM" id="MobiDB-lite"/>
    </source>
</evidence>
<accession>A0ABP8QTB0</accession>
<evidence type="ECO:0000313" key="3">
    <source>
        <dbReference type="Proteomes" id="UP001500503"/>
    </source>
</evidence>
<keyword evidence="3" id="KW-1185">Reference proteome</keyword>
<feature type="region of interest" description="Disordered" evidence="1">
    <location>
        <begin position="66"/>
        <end position="136"/>
    </location>
</feature>
<dbReference type="EMBL" id="BAABHF010000046">
    <property type="protein sequence ID" value="GAA4510871.1"/>
    <property type="molecule type" value="Genomic_DNA"/>
</dbReference>
<name>A0ABP8QTB0_9ACTN</name>
<gene>
    <name evidence="2" type="ORF">GCM10023191_074150</name>
</gene>
<comment type="caution">
    <text evidence="2">The sequence shown here is derived from an EMBL/GenBank/DDBJ whole genome shotgun (WGS) entry which is preliminary data.</text>
</comment>
<evidence type="ECO:0000313" key="2">
    <source>
        <dbReference type="EMBL" id="GAA4510871.1"/>
    </source>
</evidence>
<feature type="compositionally biased region" description="Low complexity" evidence="1">
    <location>
        <begin position="123"/>
        <end position="136"/>
    </location>
</feature>